<dbReference type="EMBL" id="PSZD01000039">
    <property type="protein sequence ID" value="PPJ19886.1"/>
    <property type="molecule type" value="Genomic_DNA"/>
</dbReference>
<evidence type="ECO:0000313" key="2">
    <source>
        <dbReference type="EMBL" id="PPJ19886.1"/>
    </source>
</evidence>
<dbReference type="AlphaFoldDB" id="A0A2S5ZVC9"/>
<comment type="caution">
    <text evidence="2">The sequence shown here is derived from an EMBL/GenBank/DDBJ whole genome shotgun (WGS) entry which is preliminary data.</text>
</comment>
<feature type="compositionally biased region" description="Basic and acidic residues" evidence="1">
    <location>
        <begin position="1"/>
        <end position="11"/>
    </location>
</feature>
<gene>
    <name evidence="2" type="ORF">C5F51_34460</name>
</gene>
<dbReference type="RefSeq" id="WP_063011652.1">
    <property type="nucleotide sequence ID" value="NZ_JADLQW010000042.1"/>
</dbReference>
<reference evidence="2 3" key="1">
    <citation type="submission" date="2018-02" db="EMBL/GenBank/DDBJ databases">
        <title>8 Nocardia nova and 1 Nocardia cyriacigeorgica strain used for evolution to TMP-SMX.</title>
        <authorList>
            <person name="Mehta H."/>
            <person name="Weng J."/>
            <person name="Shamoo Y."/>
        </authorList>
    </citation>
    <scope>NUCLEOTIDE SEQUENCE [LARGE SCALE GENOMIC DNA]</scope>
    <source>
        <strain evidence="2 3">BAA2227</strain>
    </source>
</reference>
<evidence type="ECO:0000313" key="3">
    <source>
        <dbReference type="Proteomes" id="UP000238356"/>
    </source>
</evidence>
<protein>
    <submittedName>
        <fullName evidence="2">Uncharacterized protein</fullName>
    </submittedName>
</protein>
<accession>A0A2S5ZVC9</accession>
<proteinExistence type="predicted"/>
<dbReference type="Proteomes" id="UP000238356">
    <property type="component" value="Unassembled WGS sequence"/>
</dbReference>
<name>A0A2S5ZVC9_9NOCA</name>
<evidence type="ECO:0000256" key="1">
    <source>
        <dbReference type="SAM" id="MobiDB-lite"/>
    </source>
</evidence>
<keyword evidence="3" id="KW-1185">Reference proteome</keyword>
<organism evidence="2 3">
    <name type="scientific">Nocardia nova</name>
    <dbReference type="NCBI Taxonomy" id="37330"/>
    <lineage>
        <taxon>Bacteria</taxon>
        <taxon>Bacillati</taxon>
        <taxon>Actinomycetota</taxon>
        <taxon>Actinomycetes</taxon>
        <taxon>Mycobacteriales</taxon>
        <taxon>Nocardiaceae</taxon>
        <taxon>Nocardia</taxon>
    </lineage>
</organism>
<sequence length="158" mass="17682">MTNDTDTKEVADSGLATEEQPAARHRRPGDAGDDAVRAAGTLSEALETIEQARGNLYAFHRLTGRADLLLDSAADQLVAAGRPDLAERVRSELIGRNVLSGRWTFQIVEEYDDGYYAAFADMERTVRDQLVEGRRHVFEAEMKEQRRTRGRPDHTARP</sequence>
<feature type="region of interest" description="Disordered" evidence="1">
    <location>
        <begin position="1"/>
        <end position="34"/>
    </location>
</feature>
<dbReference type="GeneID" id="66720374"/>